<reference evidence="3 4" key="1">
    <citation type="submission" date="2021-01" db="EMBL/GenBank/DDBJ databases">
        <title>Biogeographic distribution of Paracoccus.</title>
        <authorList>
            <person name="Hollensteiner J."/>
            <person name="Leineberger J."/>
            <person name="Brinkhoff T."/>
            <person name="Daniel R."/>
        </authorList>
    </citation>
    <scope>NUCLEOTIDE SEQUENCE [LARGE SCALE GENOMIC DNA]</scope>
    <source>
        <strain evidence="3 4">LMG25392</strain>
    </source>
</reference>
<dbReference type="RefSeq" id="WP_272858816.1">
    <property type="nucleotide sequence ID" value="NZ_CP067134.1"/>
</dbReference>
<sequence>MKLWDAVMIAAVAAGALLLATADMSAGQGHADAAPPQISVPDADRAQRPDAIATRTAPAAGDRADPRP</sequence>
<accession>A0ABY7SUM4</accession>
<keyword evidence="2" id="KW-0732">Signal</keyword>
<keyword evidence="4" id="KW-1185">Reference proteome</keyword>
<name>A0ABY7SUM4_9RHOB</name>
<feature type="chain" id="PRO_5045426413" evidence="2">
    <location>
        <begin position="26"/>
        <end position="68"/>
    </location>
</feature>
<evidence type="ECO:0000313" key="4">
    <source>
        <dbReference type="Proteomes" id="UP001218412"/>
    </source>
</evidence>
<dbReference type="EMBL" id="CP067134">
    <property type="protein sequence ID" value="WCR10739.1"/>
    <property type="molecule type" value="Genomic_DNA"/>
</dbReference>
<dbReference type="Proteomes" id="UP001218412">
    <property type="component" value="Chromosome"/>
</dbReference>
<feature type="signal peptide" evidence="2">
    <location>
        <begin position="1"/>
        <end position="25"/>
    </location>
</feature>
<proteinExistence type="predicted"/>
<evidence type="ECO:0000256" key="2">
    <source>
        <dbReference type="SAM" id="SignalP"/>
    </source>
</evidence>
<evidence type="ECO:0000256" key="1">
    <source>
        <dbReference type="SAM" id="MobiDB-lite"/>
    </source>
</evidence>
<feature type="region of interest" description="Disordered" evidence="1">
    <location>
        <begin position="26"/>
        <end position="68"/>
    </location>
</feature>
<gene>
    <name evidence="3" type="ORF">JHW45_17175</name>
</gene>
<evidence type="ECO:0000313" key="3">
    <source>
        <dbReference type="EMBL" id="WCR10739.1"/>
    </source>
</evidence>
<protein>
    <submittedName>
        <fullName evidence="3">Uncharacterized protein</fullName>
    </submittedName>
</protein>
<organism evidence="3 4">
    <name type="scientific">Paracoccus stylophorae</name>
    <dbReference type="NCBI Taxonomy" id="659350"/>
    <lineage>
        <taxon>Bacteria</taxon>
        <taxon>Pseudomonadati</taxon>
        <taxon>Pseudomonadota</taxon>
        <taxon>Alphaproteobacteria</taxon>
        <taxon>Rhodobacterales</taxon>
        <taxon>Paracoccaceae</taxon>
        <taxon>Paracoccus</taxon>
    </lineage>
</organism>